<keyword evidence="9" id="KW-1185">Reference proteome</keyword>
<dbReference type="PRINTS" id="PR00039">
    <property type="entry name" value="HTHLYSR"/>
</dbReference>
<protein>
    <recommendedName>
        <fullName evidence="5">HTH-type transcriptional regulator CbbR</fullName>
    </recommendedName>
    <alternativeName>
        <fullName evidence="6">RuBisCO operon transcriptional regulator</fullName>
    </alternativeName>
</protein>
<dbReference type="GO" id="GO:0000976">
    <property type="term" value="F:transcription cis-regulatory region binding"/>
    <property type="evidence" value="ECO:0007669"/>
    <property type="project" value="TreeGrafter"/>
</dbReference>
<dbReference type="Pfam" id="PF00126">
    <property type="entry name" value="HTH_1"/>
    <property type="match status" value="1"/>
</dbReference>
<dbReference type="Pfam" id="PF03466">
    <property type="entry name" value="LysR_substrate"/>
    <property type="match status" value="1"/>
</dbReference>
<evidence type="ECO:0000313" key="8">
    <source>
        <dbReference type="EMBL" id="RAI25130.1"/>
    </source>
</evidence>
<dbReference type="PANTHER" id="PTHR30126:SF5">
    <property type="entry name" value="HTH-TYPE TRANSCRIPTIONAL ACTIVATOR CMPR"/>
    <property type="match status" value="1"/>
</dbReference>
<dbReference type="OrthoDB" id="7840053at2"/>
<keyword evidence="3" id="KW-0238">DNA-binding</keyword>
<evidence type="ECO:0000256" key="4">
    <source>
        <dbReference type="ARBA" id="ARBA00023163"/>
    </source>
</evidence>
<evidence type="ECO:0000256" key="6">
    <source>
        <dbReference type="ARBA" id="ARBA00043141"/>
    </source>
</evidence>
<dbReference type="PANTHER" id="PTHR30126">
    <property type="entry name" value="HTH-TYPE TRANSCRIPTIONAL REGULATOR"/>
    <property type="match status" value="1"/>
</dbReference>
<dbReference type="AlphaFoldDB" id="A0A327JFF4"/>
<dbReference type="InterPro" id="IPR005119">
    <property type="entry name" value="LysR_subst-bd"/>
</dbReference>
<dbReference type="CDD" id="cd08419">
    <property type="entry name" value="PBP2_CbbR_RubisCO_like"/>
    <property type="match status" value="1"/>
</dbReference>
<dbReference type="GO" id="GO:0003700">
    <property type="term" value="F:DNA-binding transcription factor activity"/>
    <property type="evidence" value="ECO:0007669"/>
    <property type="project" value="InterPro"/>
</dbReference>
<keyword evidence="2" id="KW-0805">Transcription regulation</keyword>
<dbReference type="RefSeq" id="WP_111436066.1">
    <property type="nucleotide sequence ID" value="NZ_JACIGG010000007.1"/>
</dbReference>
<comment type="similarity">
    <text evidence="1">Belongs to the LysR transcriptional regulatory family.</text>
</comment>
<accession>A0A327JFF4</accession>
<dbReference type="InterPro" id="IPR036388">
    <property type="entry name" value="WH-like_DNA-bd_sf"/>
</dbReference>
<evidence type="ECO:0000256" key="5">
    <source>
        <dbReference type="ARBA" id="ARBA00039279"/>
    </source>
</evidence>
<evidence type="ECO:0000256" key="3">
    <source>
        <dbReference type="ARBA" id="ARBA00023125"/>
    </source>
</evidence>
<feature type="domain" description="HTH lysR-type" evidence="7">
    <location>
        <begin position="4"/>
        <end position="61"/>
    </location>
</feature>
<dbReference type="Proteomes" id="UP000249299">
    <property type="component" value="Unassembled WGS sequence"/>
</dbReference>
<dbReference type="InterPro" id="IPR036390">
    <property type="entry name" value="WH_DNA-bd_sf"/>
</dbReference>
<comment type="caution">
    <text evidence="8">The sequence shown here is derived from an EMBL/GenBank/DDBJ whole genome shotgun (WGS) entry which is preliminary data.</text>
</comment>
<dbReference type="PROSITE" id="PS50931">
    <property type="entry name" value="HTH_LYSR"/>
    <property type="match status" value="1"/>
</dbReference>
<sequence>MRNTTFKQFRGLEALARIGTVSGAAKELNLTPPAVTTQVRQLEEAAGLPLIERIGDRFVPTEAGRQVLAAGARIESALSDCDDVLRALKGLTGGKASLAVVSTAKYFAPHALGAFGKVHPTIELKLLVSNRDDLFTVLRNDAVDIAVMGRPPEDIEVERWVIGDHPHIIIAAPDHPLVGRRSIAISELARETFLVREPGSGTRTLMERRLAEAGVNPKIGIEIGSNETIKQAVIAGLGISFISAHTVAAELADGRLVELKVNGLPLMRQWFVVKRADKRLLPAAEALRAFLASEGQRFLPKWRVE</sequence>
<dbReference type="SUPFAM" id="SSF53850">
    <property type="entry name" value="Periplasmic binding protein-like II"/>
    <property type="match status" value="1"/>
</dbReference>
<dbReference type="SUPFAM" id="SSF46785">
    <property type="entry name" value="Winged helix' DNA-binding domain"/>
    <property type="match status" value="1"/>
</dbReference>
<dbReference type="InterPro" id="IPR000847">
    <property type="entry name" value="LysR_HTH_N"/>
</dbReference>
<name>A0A327JFF4_9HYPH</name>
<dbReference type="Gene3D" id="1.10.10.10">
    <property type="entry name" value="Winged helix-like DNA-binding domain superfamily/Winged helix DNA-binding domain"/>
    <property type="match status" value="1"/>
</dbReference>
<gene>
    <name evidence="8" type="ORF">CH339_19520</name>
</gene>
<evidence type="ECO:0000256" key="2">
    <source>
        <dbReference type="ARBA" id="ARBA00023015"/>
    </source>
</evidence>
<proteinExistence type="inferred from homology"/>
<evidence type="ECO:0000313" key="9">
    <source>
        <dbReference type="Proteomes" id="UP000249299"/>
    </source>
</evidence>
<keyword evidence="4" id="KW-0804">Transcription</keyword>
<dbReference type="EMBL" id="NPEV01000055">
    <property type="protein sequence ID" value="RAI25130.1"/>
    <property type="molecule type" value="Genomic_DNA"/>
</dbReference>
<dbReference type="Gene3D" id="3.40.190.290">
    <property type="match status" value="1"/>
</dbReference>
<organism evidence="8 9">
    <name type="scientific">Rhodobium orientis</name>
    <dbReference type="NCBI Taxonomy" id="34017"/>
    <lineage>
        <taxon>Bacteria</taxon>
        <taxon>Pseudomonadati</taxon>
        <taxon>Pseudomonadota</taxon>
        <taxon>Alphaproteobacteria</taxon>
        <taxon>Hyphomicrobiales</taxon>
        <taxon>Rhodobiaceae</taxon>
        <taxon>Rhodobium</taxon>
    </lineage>
</organism>
<evidence type="ECO:0000259" key="7">
    <source>
        <dbReference type="PROSITE" id="PS50931"/>
    </source>
</evidence>
<evidence type="ECO:0000256" key="1">
    <source>
        <dbReference type="ARBA" id="ARBA00009437"/>
    </source>
</evidence>
<reference evidence="8 9" key="1">
    <citation type="submission" date="2017-07" db="EMBL/GenBank/DDBJ databases">
        <title>Draft Genome Sequences of Select Purple Nonsulfur Bacteria.</title>
        <authorList>
            <person name="Lasarre B."/>
            <person name="Mckinlay J.B."/>
        </authorList>
    </citation>
    <scope>NUCLEOTIDE SEQUENCE [LARGE SCALE GENOMIC DNA]</scope>
    <source>
        <strain evidence="8 9">DSM 11290</strain>
    </source>
</reference>